<evidence type="ECO:0000313" key="2">
    <source>
        <dbReference type="EMBL" id="DAE17536.1"/>
    </source>
</evidence>
<dbReference type="EMBL" id="BK015642">
    <property type="protein sequence ID" value="DAE17536.1"/>
    <property type="molecule type" value="Genomic_DNA"/>
</dbReference>
<reference evidence="2" key="1">
    <citation type="journal article" date="2021" name="Proc. Natl. Acad. Sci. U.S.A.">
        <title>A Catalog of Tens of Thousands of Viruses from Human Metagenomes Reveals Hidden Associations with Chronic Diseases.</title>
        <authorList>
            <person name="Tisza M.J."/>
            <person name="Buck C.B."/>
        </authorList>
    </citation>
    <scope>NUCLEOTIDE SEQUENCE</scope>
    <source>
        <strain evidence="2">CtqPn17</strain>
    </source>
</reference>
<name>A0A8S5QEN3_9CAUD</name>
<dbReference type="Pfam" id="PF11300">
    <property type="entry name" value="DUF3102"/>
    <property type="match status" value="1"/>
</dbReference>
<organism evidence="2">
    <name type="scientific">Caudovirales sp. ctqPn17</name>
    <dbReference type="NCBI Taxonomy" id="2825772"/>
    <lineage>
        <taxon>Viruses</taxon>
        <taxon>Duplodnaviria</taxon>
        <taxon>Heunggongvirae</taxon>
        <taxon>Uroviricota</taxon>
        <taxon>Caudoviricetes</taxon>
    </lineage>
</organism>
<accession>A0A8S5QEN3</accession>
<protein>
    <recommendedName>
        <fullName evidence="3">DUF3102 domain-containing protein</fullName>
    </recommendedName>
</protein>
<dbReference type="InterPro" id="IPR021451">
    <property type="entry name" value="DUF3102"/>
</dbReference>
<evidence type="ECO:0000256" key="1">
    <source>
        <dbReference type="SAM" id="MobiDB-lite"/>
    </source>
</evidence>
<evidence type="ECO:0008006" key="3">
    <source>
        <dbReference type="Google" id="ProtNLM"/>
    </source>
</evidence>
<feature type="region of interest" description="Disordered" evidence="1">
    <location>
        <begin position="169"/>
        <end position="197"/>
    </location>
</feature>
<sequence length="316" mass="35990">MVQGAFEIRTRGRGRMTELANTQKKEIAVLDNLAMQAKTYIQNARMNLLQLGRVLAEAKPLVPHGEWENWVKTNTSMSKRAAEQYMQAYAEFGLNPQIAELGTTKTLKLLPLTEDEREKLLSENDVSSMSTRQLDEAIRKQKQEALKEARQEVQGELEKERTARIAAEQRAKAAKSRPPEVTKELSDKLRSHKEQMERLTRENSILKQEIRERDEELEEQQADYNRAQEELLNIKSQVAKGDAERVPTDQLTVDAFASAVRAFIGACARMPHMSATFSAMSQIDKNEYDELLRTVEAWAKDSRKALDSVLVDSEVL</sequence>
<proteinExistence type="predicted"/>